<evidence type="ECO:0000256" key="2">
    <source>
        <dbReference type="PROSITE-ProRule" id="PRU00285"/>
    </source>
</evidence>
<organism evidence="5 6">
    <name type="scientific">Trifolium subterraneum</name>
    <name type="common">Subterranean clover</name>
    <dbReference type="NCBI Taxonomy" id="3900"/>
    <lineage>
        <taxon>Eukaryota</taxon>
        <taxon>Viridiplantae</taxon>
        <taxon>Streptophyta</taxon>
        <taxon>Embryophyta</taxon>
        <taxon>Tracheophyta</taxon>
        <taxon>Spermatophyta</taxon>
        <taxon>Magnoliopsida</taxon>
        <taxon>eudicotyledons</taxon>
        <taxon>Gunneridae</taxon>
        <taxon>Pentapetalae</taxon>
        <taxon>rosids</taxon>
        <taxon>fabids</taxon>
        <taxon>Fabales</taxon>
        <taxon>Fabaceae</taxon>
        <taxon>Papilionoideae</taxon>
        <taxon>50 kb inversion clade</taxon>
        <taxon>NPAAA clade</taxon>
        <taxon>Hologalegina</taxon>
        <taxon>IRL clade</taxon>
        <taxon>Trifolieae</taxon>
        <taxon>Trifolium</taxon>
    </lineage>
</organism>
<evidence type="ECO:0000313" key="6">
    <source>
        <dbReference type="Proteomes" id="UP000242715"/>
    </source>
</evidence>
<evidence type="ECO:0000256" key="3">
    <source>
        <dbReference type="RuleBase" id="RU003616"/>
    </source>
</evidence>
<keyword evidence="1" id="KW-0346">Stress response</keyword>
<dbReference type="OrthoDB" id="1431247at2759"/>
<proteinExistence type="inferred from homology"/>
<accession>A0A2Z6P8U8</accession>
<dbReference type="InterPro" id="IPR031107">
    <property type="entry name" value="Small_HSP"/>
</dbReference>
<evidence type="ECO:0000259" key="4">
    <source>
        <dbReference type="PROSITE" id="PS01031"/>
    </source>
</evidence>
<evidence type="ECO:0000256" key="1">
    <source>
        <dbReference type="ARBA" id="ARBA00023016"/>
    </source>
</evidence>
<evidence type="ECO:0000313" key="5">
    <source>
        <dbReference type="EMBL" id="GAU44725.1"/>
    </source>
</evidence>
<dbReference type="PROSITE" id="PS01031">
    <property type="entry name" value="SHSP"/>
    <property type="match status" value="1"/>
</dbReference>
<reference evidence="6" key="1">
    <citation type="journal article" date="2017" name="Front. Plant Sci.">
        <title>Climate Clever Clovers: New Paradigm to Reduce the Environmental Footprint of Ruminants by Breeding Low Methanogenic Forages Utilizing Haplotype Variation.</title>
        <authorList>
            <person name="Kaur P."/>
            <person name="Appels R."/>
            <person name="Bayer P.E."/>
            <person name="Keeble-Gagnere G."/>
            <person name="Wang J."/>
            <person name="Hirakawa H."/>
            <person name="Shirasawa K."/>
            <person name="Vercoe P."/>
            <person name="Stefanova K."/>
            <person name="Durmic Z."/>
            <person name="Nichols P."/>
            <person name="Revell C."/>
            <person name="Isobe S.N."/>
            <person name="Edwards D."/>
            <person name="Erskine W."/>
        </authorList>
    </citation>
    <scope>NUCLEOTIDE SEQUENCE [LARGE SCALE GENOMIC DNA]</scope>
    <source>
        <strain evidence="6">cv. Daliak</strain>
    </source>
</reference>
<dbReference type="Pfam" id="PF00011">
    <property type="entry name" value="HSP20"/>
    <property type="match status" value="1"/>
</dbReference>
<dbReference type="AlphaFoldDB" id="A0A2Z6P8U8"/>
<keyword evidence="6" id="KW-1185">Reference proteome</keyword>
<dbReference type="Proteomes" id="UP000242715">
    <property type="component" value="Unassembled WGS sequence"/>
</dbReference>
<dbReference type="InterPro" id="IPR002068">
    <property type="entry name" value="A-crystallin/Hsp20_dom"/>
</dbReference>
<dbReference type="SUPFAM" id="SSF49764">
    <property type="entry name" value="HSP20-like chaperones"/>
    <property type="match status" value="1"/>
</dbReference>
<protein>
    <recommendedName>
        <fullName evidence="4">SHSP domain-containing protein</fullName>
    </recommendedName>
</protein>
<gene>
    <name evidence="5" type="ORF">TSUD_88100</name>
</gene>
<dbReference type="InterPro" id="IPR008978">
    <property type="entry name" value="HSP20-like_chaperone"/>
</dbReference>
<dbReference type="PANTHER" id="PTHR11527">
    <property type="entry name" value="HEAT-SHOCK PROTEIN 20 FAMILY MEMBER"/>
    <property type="match status" value="1"/>
</dbReference>
<name>A0A2Z6P8U8_TRISU</name>
<dbReference type="Gene3D" id="2.60.40.790">
    <property type="match status" value="1"/>
</dbReference>
<sequence>MSIVPFNEDQHNNNLFDTNPLTLWDPFMNFHFPLPSPISNFFPEFNFGSSLNTRLDWRETSRSHVWKIVLPGFTNEDVLVELQDDRMLQVSVESGNFMSRFKIPDDGNLHELKANMINGVLVVTVPKVQQSSGSVGRNIRVVEIEGSD</sequence>
<feature type="domain" description="SHSP" evidence="4">
    <location>
        <begin position="46"/>
        <end position="145"/>
    </location>
</feature>
<dbReference type="EMBL" id="DF974067">
    <property type="protein sequence ID" value="GAU44725.1"/>
    <property type="molecule type" value="Genomic_DNA"/>
</dbReference>
<comment type="similarity">
    <text evidence="2 3">Belongs to the small heat shock protein (HSP20) family.</text>
</comment>